<feature type="site" description="Contributes to redox potential value" evidence="8">
    <location>
        <position position="32"/>
    </location>
</feature>
<evidence type="ECO:0000313" key="11">
    <source>
        <dbReference type="EMBL" id="RZI46862.1"/>
    </source>
</evidence>
<evidence type="ECO:0000256" key="1">
    <source>
        <dbReference type="ARBA" id="ARBA00008987"/>
    </source>
</evidence>
<dbReference type="InterPro" id="IPR036249">
    <property type="entry name" value="Thioredoxin-like_sf"/>
</dbReference>
<dbReference type="GO" id="GO:0015035">
    <property type="term" value="F:protein-disulfide reductase activity"/>
    <property type="evidence" value="ECO:0007669"/>
    <property type="project" value="UniProtKB-UniRule"/>
</dbReference>
<dbReference type="RefSeq" id="WP_130153334.1">
    <property type="nucleotide sequence ID" value="NZ_SCFB01000002.1"/>
</dbReference>
<accession>A0A4Q7DJD9</accession>
<name>A0A4Q7DJD9_9PROT</name>
<protein>
    <recommendedName>
        <fullName evidence="6 7">Thioredoxin</fullName>
    </recommendedName>
</protein>
<dbReference type="Gene3D" id="3.40.30.10">
    <property type="entry name" value="Glutaredoxin"/>
    <property type="match status" value="1"/>
</dbReference>
<sequence length="106" mass="11528">MALGQTTDATFQNDVLQSSIPVLVDFWAEWCGPCKMMLPILEDAAPGLVDKIKIVKLNIDQNSATPAAFGVRSIPTLLIFKDGQVVAQKTGVMPKNKLVEWIDSAI</sequence>
<comment type="similarity">
    <text evidence="1 7">Belongs to the thioredoxin family.</text>
</comment>
<keyword evidence="2" id="KW-0813">Transport</keyword>
<dbReference type="InterPro" id="IPR005746">
    <property type="entry name" value="Thioredoxin"/>
</dbReference>
<dbReference type="PROSITE" id="PS51352">
    <property type="entry name" value="THIOREDOXIN_2"/>
    <property type="match status" value="1"/>
</dbReference>
<feature type="domain" description="Thioredoxin" evidence="10">
    <location>
        <begin position="1"/>
        <end position="106"/>
    </location>
</feature>
<dbReference type="Proteomes" id="UP000293550">
    <property type="component" value="Unassembled WGS sequence"/>
</dbReference>
<proteinExistence type="inferred from homology"/>
<dbReference type="InterPro" id="IPR013766">
    <property type="entry name" value="Thioredoxin_domain"/>
</dbReference>
<evidence type="ECO:0000256" key="9">
    <source>
        <dbReference type="PIRSR" id="PIRSR000077-4"/>
    </source>
</evidence>
<reference evidence="11 12" key="1">
    <citation type="submission" date="2018-10" db="EMBL/GenBank/DDBJ databases">
        <title>An updated phylogeny of the Alphaproteobacteria reveals that the parasitic Rickettsiales and Holosporales have independent origins.</title>
        <authorList>
            <person name="Munoz-Gomez S.A."/>
            <person name="Hess S."/>
            <person name="Burger G."/>
            <person name="Lang B.F."/>
            <person name="Susko E."/>
            <person name="Slamovits C.H."/>
            <person name="Roger A.J."/>
        </authorList>
    </citation>
    <scope>NUCLEOTIDE SEQUENCE [LARGE SCALE GENOMIC DNA]</scope>
    <source>
        <strain evidence="11">HOLO01</strain>
    </source>
</reference>
<evidence type="ECO:0000256" key="6">
    <source>
        <dbReference type="NCBIfam" id="TIGR01068"/>
    </source>
</evidence>
<gene>
    <name evidence="11" type="primary">trxA</name>
    <name evidence="11" type="ORF">EQU50_01160</name>
</gene>
<evidence type="ECO:0000256" key="7">
    <source>
        <dbReference type="PIRNR" id="PIRNR000077"/>
    </source>
</evidence>
<dbReference type="AlphaFoldDB" id="A0A4Q7DJD9"/>
<feature type="disulfide bond" description="Redox-active" evidence="9">
    <location>
        <begin position="31"/>
        <end position="34"/>
    </location>
</feature>
<keyword evidence="5 9" id="KW-0676">Redox-active center</keyword>
<evidence type="ECO:0000259" key="10">
    <source>
        <dbReference type="PROSITE" id="PS51352"/>
    </source>
</evidence>
<dbReference type="FunFam" id="3.40.30.10:FF:000001">
    <property type="entry name" value="Thioredoxin"/>
    <property type="match status" value="1"/>
</dbReference>
<feature type="active site" description="Nucleophile" evidence="8">
    <location>
        <position position="34"/>
    </location>
</feature>
<organism evidence="11 12">
    <name type="scientific">Candidatus Finniella inopinata</name>
    <dbReference type="NCBI Taxonomy" id="1696036"/>
    <lineage>
        <taxon>Bacteria</taxon>
        <taxon>Pseudomonadati</taxon>
        <taxon>Pseudomonadota</taxon>
        <taxon>Alphaproteobacteria</taxon>
        <taxon>Holosporales</taxon>
        <taxon>Candidatus Paracaedibacteraceae</taxon>
        <taxon>Candidatus Finniella</taxon>
    </lineage>
</organism>
<dbReference type="InterPro" id="IPR017937">
    <property type="entry name" value="Thioredoxin_CS"/>
</dbReference>
<evidence type="ECO:0000256" key="4">
    <source>
        <dbReference type="ARBA" id="ARBA00023157"/>
    </source>
</evidence>
<dbReference type="PIRSF" id="PIRSF000077">
    <property type="entry name" value="Thioredoxin"/>
    <property type="match status" value="1"/>
</dbReference>
<feature type="site" description="Contributes to redox potential value" evidence="8">
    <location>
        <position position="33"/>
    </location>
</feature>
<evidence type="ECO:0000256" key="5">
    <source>
        <dbReference type="ARBA" id="ARBA00023284"/>
    </source>
</evidence>
<dbReference type="PANTHER" id="PTHR45663:SF11">
    <property type="entry name" value="GEO12009P1"/>
    <property type="match status" value="1"/>
</dbReference>
<dbReference type="NCBIfam" id="TIGR01068">
    <property type="entry name" value="thioredoxin"/>
    <property type="match status" value="1"/>
</dbReference>
<keyword evidence="12" id="KW-1185">Reference proteome</keyword>
<evidence type="ECO:0000313" key="12">
    <source>
        <dbReference type="Proteomes" id="UP000293550"/>
    </source>
</evidence>
<evidence type="ECO:0000256" key="3">
    <source>
        <dbReference type="ARBA" id="ARBA00022982"/>
    </source>
</evidence>
<comment type="caution">
    <text evidence="11">The sequence shown here is derived from an EMBL/GenBank/DDBJ whole genome shotgun (WGS) entry which is preliminary data.</text>
</comment>
<dbReference type="GO" id="GO:0045454">
    <property type="term" value="P:cell redox homeostasis"/>
    <property type="evidence" value="ECO:0007669"/>
    <property type="project" value="TreeGrafter"/>
</dbReference>
<feature type="site" description="Deprotonates C-terminal active site Cys" evidence="8">
    <location>
        <position position="25"/>
    </location>
</feature>
<dbReference type="OrthoDB" id="9790390at2"/>
<evidence type="ECO:0000256" key="8">
    <source>
        <dbReference type="PIRSR" id="PIRSR000077-1"/>
    </source>
</evidence>
<dbReference type="Pfam" id="PF00085">
    <property type="entry name" value="Thioredoxin"/>
    <property type="match status" value="1"/>
</dbReference>
<dbReference type="GO" id="GO:0005829">
    <property type="term" value="C:cytosol"/>
    <property type="evidence" value="ECO:0007669"/>
    <property type="project" value="TreeGrafter"/>
</dbReference>
<keyword evidence="3" id="KW-0249">Electron transport</keyword>
<keyword evidence="4 9" id="KW-1015">Disulfide bond</keyword>
<feature type="active site" description="Nucleophile" evidence="8">
    <location>
        <position position="31"/>
    </location>
</feature>
<dbReference type="PROSITE" id="PS00194">
    <property type="entry name" value="THIOREDOXIN_1"/>
    <property type="match status" value="1"/>
</dbReference>
<dbReference type="CDD" id="cd02947">
    <property type="entry name" value="TRX_family"/>
    <property type="match status" value="1"/>
</dbReference>
<dbReference type="PRINTS" id="PR00421">
    <property type="entry name" value="THIOREDOXIN"/>
</dbReference>
<evidence type="ECO:0000256" key="2">
    <source>
        <dbReference type="ARBA" id="ARBA00022448"/>
    </source>
</evidence>
<dbReference type="SUPFAM" id="SSF52833">
    <property type="entry name" value="Thioredoxin-like"/>
    <property type="match status" value="1"/>
</dbReference>
<dbReference type="EMBL" id="SCFB01000002">
    <property type="protein sequence ID" value="RZI46862.1"/>
    <property type="molecule type" value="Genomic_DNA"/>
</dbReference>
<dbReference type="PANTHER" id="PTHR45663">
    <property type="entry name" value="GEO12009P1"/>
    <property type="match status" value="1"/>
</dbReference>